<proteinExistence type="predicted"/>
<accession>A0A642PJK9</accession>
<dbReference type="GO" id="GO:0004180">
    <property type="term" value="F:carboxypeptidase activity"/>
    <property type="evidence" value="ECO:0007669"/>
    <property type="project" value="UniProtKB-KW"/>
</dbReference>
<sequence>MSMKLDLGKIFFLILFLTLSVMAATAGTVKGTITDRQTKEPLTGATVQVSGTAQGAVADLDGNYTLELKNGTYTLTVRYIGYKDMTINAV</sequence>
<protein>
    <submittedName>
        <fullName evidence="2">Carboxypeptidase-like regulatory domain-containing protein</fullName>
    </submittedName>
</protein>
<feature type="chain" id="PRO_5024837309" evidence="1">
    <location>
        <begin position="24"/>
        <end position="90"/>
    </location>
</feature>
<reference evidence="2" key="1">
    <citation type="journal article" date="2019" name="Nat. Med.">
        <title>A library of human gut bacterial isolates paired with longitudinal multiomics data enables mechanistic microbiome research.</title>
        <authorList>
            <person name="Poyet M."/>
            <person name="Groussin M."/>
            <person name="Gibbons S.M."/>
            <person name="Avila-Pacheco J."/>
            <person name="Jiang X."/>
            <person name="Kearney S.M."/>
            <person name="Perrotta A.R."/>
            <person name="Berdy B."/>
            <person name="Zhao S."/>
            <person name="Lieberman T.D."/>
            <person name="Swanson P.K."/>
            <person name="Smith M."/>
            <person name="Roesemann S."/>
            <person name="Alexander J.E."/>
            <person name="Rich S.A."/>
            <person name="Livny J."/>
            <person name="Vlamakis H."/>
            <person name="Clish C."/>
            <person name="Bullock K."/>
            <person name="Deik A."/>
            <person name="Scott J."/>
            <person name="Pierce K.A."/>
            <person name="Xavier R.J."/>
            <person name="Alm E.J."/>
        </authorList>
    </citation>
    <scope>NUCLEOTIDE SEQUENCE [LARGE SCALE GENOMIC DNA]</scope>
    <source>
        <strain evidence="2">BIOML-A8</strain>
    </source>
</reference>
<keyword evidence="2" id="KW-0378">Hydrolase</keyword>
<dbReference type="EMBL" id="VVZE01000254">
    <property type="protein sequence ID" value="KAA5377397.1"/>
    <property type="molecule type" value="Genomic_DNA"/>
</dbReference>
<gene>
    <name evidence="2" type="ORF">F2Y44_24460</name>
</gene>
<evidence type="ECO:0000256" key="1">
    <source>
        <dbReference type="SAM" id="SignalP"/>
    </source>
</evidence>
<keyword evidence="1" id="KW-0732">Signal</keyword>
<organism evidence="2">
    <name type="scientific">Phocaeicola dorei</name>
    <dbReference type="NCBI Taxonomy" id="357276"/>
    <lineage>
        <taxon>Bacteria</taxon>
        <taxon>Pseudomonadati</taxon>
        <taxon>Bacteroidota</taxon>
        <taxon>Bacteroidia</taxon>
        <taxon>Bacteroidales</taxon>
        <taxon>Bacteroidaceae</taxon>
        <taxon>Phocaeicola</taxon>
    </lineage>
</organism>
<name>A0A642PJK9_9BACT</name>
<keyword evidence="2" id="KW-0645">Protease</keyword>
<comment type="caution">
    <text evidence="2">The sequence shown here is derived from an EMBL/GenBank/DDBJ whole genome shotgun (WGS) entry which is preliminary data.</text>
</comment>
<feature type="non-terminal residue" evidence="2">
    <location>
        <position position="90"/>
    </location>
</feature>
<dbReference type="Pfam" id="PF13715">
    <property type="entry name" value="CarbopepD_reg_2"/>
    <property type="match status" value="1"/>
</dbReference>
<dbReference type="Gene3D" id="2.60.40.1120">
    <property type="entry name" value="Carboxypeptidase-like, regulatory domain"/>
    <property type="match status" value="1"/>
</dbReference>
<keyword evidence="2" id="KW-0121">Carboxypeptidase</keyword>
<feature type="signal peptide" evidence="1">
    <location>
        <begin position="1"/>
        <end position="23"/>
    </location>
</feature>
<dbReference type="RefSeq" id="WP_149943259.1">
    <property type="nucleotide sequence ID" value="NZ_VVZE01000254.1"/>
</dbReference>
<dbReference type="AlphaFoldDB" id="A0A642PJK9"/>
<dbReference type="SUPFAM" id="SSF49464">
    <property type="entry name" value="Carboxypeptidase regulatory domain-like"/>
    <property type="match status" value="1"/>
</dbReference>
<evidence type="ECO:0000313" key="2">
    <source>
        <dbReference type="EMBL" id="KAA5377397.1"/>
    </source>
</evidence>
<dbReference type="InterPro" id="IPR008969">
    <property type="entry name" value="CarboxyPept-like_regulatory"/>
</dbReference>